<organism evidence="5 6">
    <name type="scientific">Hafnia alvei FB1</name>
    <dbReference type="NCBI Taxonomy" id="1453496"/>
    <lineage>
        <taxon>Bacteria</taxon>
        <taxon>Pseudomonadati</taxon>
        <taxon>Pseudomonadota</taxon>
        <taxon>Gammaproteobacteria</taxon>
        <taxon>Enterobacterales</taxon>
        <taxon>Hafniaceae</taxon>
        <taxon>Hafnia</taxon>
    </lineage>
</organism>
<dbReference type="Pfam" id="PF10620">
    <property type="entry name" value="MdcG"/>
    <property type="match status" value="1"/>
</dbReference>
<dbReference type="GeneID" id="56891053"/>
<keyword evidence="2" id="KW-0548">Nucleotidyltransferase</keyword>
<dbReference type="HOGENOM" id="CLU_111981_0_0_6"/>
<sequence>MLRPHDLIWINNAQSLTTQDTMPEWVTQQWRTSLPLVVRRDVQDGGRIPVGIRGMKRSQRAAGWVDEQSVVRCVTPESLIADPIALLQSSFVSLPPVQVLIMLMQTPWPWVWGVTGSCGYALATDIPVMHTDSDLDLVVRCPQKITAEELAHFAERIAQVQLPCRTDVQVETPFGAFALTEWLRDKRVMLKTSTGPVLTRDPWLPSEEA</sequence>
<reference evidence="5 6" key="1">
    <citation type="journal article" date="2014" name="Gut Pathog.">
        <title>Gene clusters of Hafnia alvei strain FB1 important in survival and pathogenesis: a draft genome perspective.</title>
        <authorList>
            <person name="Tan J.Y."/>
            <person name="Yin W.F."/>
            <person name="Chan K.G."/>
        </authorList>
    </citation>
    <scope>NUCLEOTIDE SEQUENCE [LARGE SCALE GENOMIC DNA]</scope>
    <source>
        <strain evidence="5 6">FB1</strain>
    </source>
</reference>
<name>A0A097R0C4_HAFAL</name>
<dbReference type="eggNOG" id="ENOG502Z8NU">
    <property type="taxonomic scope" value="Bacteria"/>
</dbReference>
<evidence type="ECO:0000313" key="5">
    <source>
        <dbReference type="EMBL" id="AIU72179.1"/>
    </source>
</evidence>
<keyword evidence="6" id="KW-1185">Reference proteome</keyword>
<dbReference type="PATRIC" id="fig|1453496.5.peg.1413"/>
<accession>A0A097R0C4</accession>
<dbReference type="OrthoDB" id="1275217at2"/>
<dbReference type="NCBIfam" id="NF002332">
    <property type="entry name" value="PRK01293.1"/>
    <property type="match status" value="1"/>
</dbReference>
<dbReference type="RefSeq" id="WP_025800744.1">
    <property type="nucleotide sequence ID" value="NZ_CP009706.1"/>
</dbReference>
<gene>
    <name evidence="5" type="ORF">AT03_07085</name>
</gene>
<dbReference type="AlphaFoldDB" id="A0A097R0C4"/>
<dbReference type="GO" id="GO:0016779">
    <property type="term" value="F:nucleotidyltransferase activity"/>
    <property type="evidence" value="ECO:0007669"/>
    <property type="project" value="UniProtKB-KW"/>
</dbReference>
<dbReference type="InterPro" id="IPR017557">
    <property type="entry name" value="Holo-ACP_synthase"/>
</dbReference>
<dbReference type="NCBIfam" id="TIGR03135">
    <property type="entry name" value="malonate_mdcG"/>
    <property type="match status" value="1"/>
</dbReference>
<feature type="domain" description="Phosphoribosyl-dephospho-CoA transferase MdcG N-terminal" evidence="4">
    <location>
        <begin position="3"/>
        <end position="76"/>
    </location>
</feature>
<dbReference type="EMBL" id="CP009706">
    <property type="protein sequence ID" value="AIU72179.1"/>
    <property type="molecule type" value="Genomic_DNA"/>
</dbReference>
<protein>
    <submittedName>
        <fullName evidence="5">Phosphoribosyl-dephospho-CoA transferase</fullName>
    </submittedName>
</protein>
<keyword evidence="1 5" id="KW-0808">Transferase</keyword>
<dbReference type="InterPro" id="IPR049180">
    <property type="entry name" value="MdcG_C"/>
</dbReference>
<evidence type="ECO:0000313" key="6">
    <source>
        <dbReference type="Proteomes" id="UP000029986"/>
    </source>
</evidence>
<evidence type="ECO:0000259" key="3">
    <source>
        <dbReference type="Pfam" id="PF10620"/>
    </source>
</evidence>
<evidence type="ECO:0000259" key="4">
    <source>
        <dbReference type="Pfam" id="PF20866"/>
    </source>
</evidence>
<proteinExistence type="predicted"/>
<feature type="domain" description="Phosphoribosyl-dephospho-CoA transferase MdcG C-terminal" evidence="3">
    <location>
        <begin position="105"/>
        <end position="202"/>
    </location>
</feature>
<dbReference type="Pfam" id="PF20866">
    <property type="entry name" value="MdcG_N"/>
    <property type="match status" value="1"/>
</dbReference>
<dbReference type="Proteomes" id="UP000029986">
    <property type="component" value="Chromosome"/>
</dbReference>
<evidence type="ECO:0000256" key="1">
    <source>
        <dbReference type="ARBA" id="ARBA00022679"/>
    </source>
</evidence>
<dbReference type="InterPro" id="IPR048903">
    <property type="entry name" value="MdcG_N"/>
</dbReference>
<dbReference type="KEGG" id="hav:AT03_07085"/>
<evidence type="ECO:0000256" key="2">
    <source>
        <dbReference type="ARBA" id="ARBA00022695"/>
    </source>
</evidence>